<dbReference type="SUPFAM" id="SSF53474">
    <property type="entry name" value="alpha/beta-Hydrolases"/>
    <property type="match status" value="1"/>
</dbReference>
<protein>
    <submittedName>
        <fullName evidence="1">Uncharacterized protein</fullName>
    </submittedName>
</protein>
<dbReference type="HOGENOM" id="CLU_1839863_0_0_1"/>
<gene>
    <name evidence="1" type="ORF">DOTSEDRAFT_70245</name>
</gene>
<dbReference type="STRING" id="675120.N1PV14"/>
<dbReference type="Proteomes" id="UP000016933">
    <property type="component" value="Unassembled WGS sequence"/>
</dbReference>
<dbReference type="AlphaFoldDB" id="N1PV14"/>
<dbReference type="eggNOG" id="KOG1282">
    <property type="taxonomic scope" value="Eukaryota"/>
</dbReference>
<keyword evidence="2" id="KW-1185">Reference proteome</keyword>
<evidence type="ECO:0000313" key="1">
    <source>
        <dbReference type="EMBL" id="EME46190.1"/>
    </source>
</evidence>
<accession>N1PV14</accession>
<proteinExistence type="predicted"/>
<dbReference type="OrthoDB" id="443318at2759"/>
<reference evidence="2" key="1">
    <citation type="journal article" date="2012" name="PLoS Genet.">
        <title>The genomes of the fungal plant pathogens Cladosporium fulvum and Dothistroma septosporum reveal adaptation to different hosts and lifestyles but also signatures of common ancestry.</title>
        <authorList>
            <person name="de Wit P.J.G.M."/>
            <person name="van der Burgt A."/>
            <person name="Oekmen B."/>
            <person name="Stergiopoulos I."/>
            <person name="Abd-Elsalam K.A."/>
            <person name="Aerts A.L."/>
            <person name="Bahkali A.H."/>
            <person name="Beenen H.G."/>
            <person name="Chettri P."/>
            <person name="Cox M.P."/>
            <person name="Datema E."/>
            <person name="de Vries R.P."/>
            <person name="Dhillon B."/>
            <person name="Ganley A.R."/>
            <person name="Griffiths S.A."/>
            <person name="Guo Y."/>
            <person name="Hamelin R.C."/>
            <person name="Henrissat B."/>
            <person name="Kabir M.S."/>
            <person name="Jashni M.K."/>
            <person name="Kema G."/>
            <person name="Klaubauf S."/>
            <person name="Lapidus A."/>
            <person name="Levasseur A."/>
            <person name="Lindquist E."/>
            <person name="Mehrabi R."/>
            <person name="Ohm R.A."/>
            <person name="Owen T.J."/>
            <person name="Salamov A."/>
            <person name="Schwelm A."/>
            <person name="Schijlen E."/>
            <person name="Sun H."/>
            <person name="van den Burg H.A."/>
            <person name="van Ham R.C.H.J."/>
            <person name="Zhang S."/>
            <person name="Goodwin S.B."/>
            <person name="Grigoriev I.V."/>
            <person name="Collemare J."/>
            <person name="Bradshaw R.E."/>
        </authorList>
    </citation>
    <scope>NUCLEOTIDE SEQUENCE [LARGE SCALE GENOMIC DNA]</scope>
    <source>
        <strain evidence="2">NZE10 / CBS 128990</strain>
    </source>
</reference>
<evidence type="ECO:0000313" key="2">
    <source>
        <dbReference type="Proteomes" id="UP000016933"/>
    </source>
</evidence>
<organism evidence="1 2">
    <name type="scientific">Dothistroma septosporum (strain NZE10 / CBS 128990)</name>
    <name type="common">Red band needle blight fungus</name>
    <name type="synonym">Mycosphaerella pini</name>
    <dbReference type="NCBI Taxonomy" id="675120"/>
    <lineage>
        <taxon>Eukaryota</taxon>
        <taxon>Fungi</taxon>
        <taxon>Dikarya</taxon>
        <taxon>Ascomycota</taxon>
        <taxon>Pezizomycotina</taxon>
        <taxon>Dothideomycetes</taxon>
        <taxon>Dothideomycetidae</taxon>
        <taxon>Mycosphaerellales</taxon>
        <taxon>Mycosphaerellaceae</taxon>
        <taxon>Dothistroma</taxon>
    </lineage>
</organism>
<reference evidence="1 2" key="2">
    <citation type="journal article" date="2012" name="PLoS Pathog.">
        <title>Diverse lifestyles and strategies of plant pathogenesis encoded in the genomes of eighteen Dothideomycetes fungi.</title>
        <authorList>
            <person name="Ohm R.A."/>
            <person name="Feau N."/>
            <person name="Henrissat B."/>
            <person name="Schoch C.L."/>
            <person name="Horwitz B.A."/>
            <person name="Barry K.W."/>
            <person name="Condon B.J."/>
            <person name="Copeland A.C."/>
            <person name="Dhillon B."/>
            <person name="Glaser F."/>
            <person name="Hesse C.N."/>
            <person name="Kosti I."/>
            <person name="LaButti K."/>
            <person name="Lindquist E.A."/>
            <person name="Lucas S."/>
            <person name="Salamov A.A."/>
            <person name="Bradshaw R.E."/>
            <person name="Ciuffetti L."/>
            <person name="Hamelin R.C."/>
            <person name="Kema G.H.J."/>
            <person name="Lawrence C."/>
            <person name="Scott J.A."/>
            <person name="Spatafora J.W."/>
            <person name="Turgeon B.G."/>
            <person name="de Wit P.J.G.M."/>
            <person name="Zhong S."/>
            <person name="Goodwin S.B."/>
            <person name="Grigoriev I.V."/>
        </authorList>
    </citation>
    <scope>NUCLEOTIDE SEQUENCE [LARGE SCALE GENOMIC DNA]</scope>
    <source>
        <strain evidence="2">NZE10 / CBS 128990</strain>
    </source>
</reference>
<name>N1PV14_DOTSN</name>
<feature type="non-terminal residue" evidence="1">
    <location>
        <position position="140"/>
    </location>
</feature>
<sequence length="140" mass="15613">MAHNNTYGFEVVSAEAYANMTAAWSGLNGCRDLVEQCRALGHELDPDFLGSNLDVNLACYEAFVVCYKNVAQGSYDRSPFDMAHTIPDPFPHSCLIGFFSRAWVQQHLGVPLNFTANSNLVSNNFFATGDFVRFEGLRQY</sequence>
<dbReference type="InterPro" id="IPR029058">
    <property type="entry name" value="AB_hydrolase_fold"/>
</dbReference>
<dbReference type="EMBL" id="KB446537">
    <property type="protein sequence ID" value="EME46190.1"/>
    <property type="molecule type" value="Genomic_DNA"/>
</dbReference>